<dbReference type="GO" id="GO:0008688">
    <property type="term" value="F:3-(3-hydroxyphenyl)propionate hydroxylase activity"/>
    <property type="evidence" value="ECO:0007669"/>
    <property type="project" value="UniProtKB-EC"/>
</dbReference>
<dbReference type="GO" id="GO:0019622">
    <property type="term" value="P:3-(3-hydroxy)phenylpropionate catabolic process"/>
    <property type="evidence" value="ECO:0007669"/>
    <property type="project" value="TreeGrafter"/>
</dbReference>
<dbReference type="InterPro" id="IPR036188">
    <property type="entry name" value="FAD/NAD-bd_sf"/>
</dbReference>
<dbReference type="EMBL" id="MLCB01000061">
    <property type="protein sequence ID" value="OJI95064.1"/>
    <property type="molecule type" value="Genomic_DNA"/>
</dbReference>
<dbReference type="Proteomes" id="UP000184514">
    <property type="component" value="Unassembled WGS sequence"/>
</dbReference>
<gene>
    <name evidence="3" type="primary">mhpA_1</name>
    <name evidence="3" type="ORF">PFRI_06990</name>
</gene>
<dbReference type="PANTHER" id="PTHR43476:SF3">
    <property type="entry name" value="FAD-BINDING MONOOXYGENASE"/>
    <property type="match status" value="1"/>
</dbReference>
<dbReference type="GO" id="GO:0071949">
    <property type="term" value="F:FAD binding"/>
    <property type="evidence" value="ECO:0007669"/>
    <property type="project" value="InterPro"/>
</dbReference>
<accession>A0A1L9P0Y2</accession>
<protein>
    <submittedName>
        <fullName evidence="3">3-(3-hydroxy-phenyl)propionate/3-hydroxycinnamic acid hydroxylase</fullName>
        <ecNumber evidence="3">1.14.13.127</ecNumber>
    </submittedName>
</protein>
<reference evidence="3 4" key="1">
    <citation type="submission" date="2016-10" db="EMBL/GenBank/DDBJ databases">
        <title>Genome sequence of Planktotalea frisia SH6-1.</title>
        <authorList>
            <person name="Poehlein A."/>
            <person name="Bakenhus I."/>
            <person name="Voget S."/>
            <person name="Brinkhoff T."/>
            <person name="Simon M."/>
        </authorList>
    </citation>
    <scope>NUCLEOTIDE SEQUENCE [LARGE SCALE GENOMIC DNA]</scope>
    <source>
        <strain evidence="3 4">SH6-1</strain>
    </source>
</reference>
<keyword evidence="1 3" id="KW-0560">Oxidoreductase</keyword>
<evidence type="ECO:0000259" key="2">
    <source>
        <dbReference type="Pfam" id="PF01494"/>
    </source>
</evidence>
<evidence type="ECO:0000313" key="3">
    <source>
        <dbReference type="EMBL" id="OJI95064.1"/>
    </source>
</evidence>
<dbReference type="PANTHER" id="PTHR43476">
    <property type="entry name" value="3-(3-HYDROXY-PHENYL)PROPIONATE/3-HYDROXYCINNAMIC ACID HYDROXYLASE"/>
    <property type="match status" value="1"/>
</dbReference>
<dbReference type="PRINTS" id="PR00420">
    <property type="entry name" value="RNGMNOXGNASE"/>
</dbReference>
<keyword evidence="4" id="KW-1185">Reference proteome</keyword>
<dbReference type="Gene3D" id="3.50.50.60">
    <property type="entry name" value="FAD/NAD(P)-binding domain"/>
    <property type="match status" value="1"/>
</dbReference>
<dbReference type="InterPro" id="IPR050631">
    <property type="entry name" value="PheA/TfdB_FAD_monoxygenase"/>
</dbReference>
<dbReference type="InterPro" id="IPR002938">
    <property type="entry name" value="FAD-bd"/>
</dbReference>
<dbReference type="AlphaFoldDB" id="A0A1L9P0Y2"/>
<evidence type="ECO:0000256" key="1">
    <source>
        <dbReference type="ARBA" id="ARBA00023002"/>
    </source>
</evidence>
<dbReference type="RefSeq" id="WP_245812244.1">
    <property type="nucleotide sequence ID" value="NZ_MLCB01000061.1"/>
</dbReference>
<organism evidence="3 4">
    <name type="scientific">Planktotalea frisia</name>
    <dbReference type="NCBI Taxonomy" id="696762"/>
    <lineage>
        <taxon>Bacteria</taxon>
        <taxon>Pseudomonadati</taxon>
        <taxon>Pseudomonadota</taxon>
        <taxon>Alphaproteobacteria</taxon>
        <taxon>Rhodobacterales</taxon>
        <taxon>Paracoccaceae</taxon>
        <taxon>Planktotalea</taxon>
    </lineage>
</organism>
<dbReference type="STRING" id="696762.PFRI_06990"/>
<feature type="domain" description="FAD-binding" evidence="2">
    <location>
        <begin position="5"/>
        <end position="346"/>
    </location>
</feature>
<evidence type="ECO:0000313" key="4">
    <source>
        <dbReference type="Proteomes" id="UP000184514"/>
    </source>
</evidence>
<dbReference type="NCBIfam" id="NF004829">
    <property type="entry name" value="PRK06183.1-3"/>
    <property type="match status" value="1"/>
</dbReference>
<proteinExistence type="predicted"/>
<dbReference type="SUPFAM" id="SSF51905">
    <property type="entry name" value="FAD/NAD(P)-binding domain"/>
    <property type="match status" value="1"/>
</dbReference>
<comment type="caution">
    <text evidence="3">The sequence shown here is derived from an EMBL/GenBank/DDBJ whole genome shotgun (WGS) entry which is preliminary data.</text>
</comment>
<dbReference type="EC" id="1.14.13.127" evidence="3"/>
<dbReference type="Pfam" id="PF01494">
    <property type="entry name" value="FAD_binding_3"/>
    <property type="match status" value="1"/>
</dbReference>
<name>A0A1L9P0Y2_9RHOB</name>
<dbReference type="Gene3D" id="3.30.70.2450">
    <property type="match status" value="1"/>
</dbReference>
<sequence length="502" mass="55598">MDTFDVDVAIVGYGPTGATLANLLAKCGVRVAVVEREAAMYHLPRAVHFDGETMRVFQTVGIADQLSKKVRVNPGMRFVDPDRNLLLDWPRPQDIGPQGWHASYRLHQPDLEHLLRERLAGNSSAVVLNNSEVISVEENGKGVTLLTRNTEDRHQTQIKAQFVVGCDGARSIVRKMIGSGMDDLGFEERWLVIDVLLKRDRPDLGDHSVQFCDPIRPMTYCRSPGVRRRWEITVLDGETDTEVTQEKRIWEFLAHWIGPDDAVLERSAVYTFKSAVAQKWRKGRLMIAGDAAHLTPPFMGQGMCAGIRDAANLAWKLALCVKGSAHERLLDSYQEERGPNVRQFIETAMRLGGLINNADPKTALTQAQTDQSGTTRMTSIAPPLGESDLAGLIRRNAPHVGQLFDQPTLSNGQRLDDVARYAPVLILRHPLPDHIATHFPVIDADEHPNIGRVLDAIGANAALIRPDKYIAASAETDVDIATLAAMTLPSPLLRHEERESAL</sequence>